<evidence type="ECO:0000313" key="2">
    <source>
        <dbReference type="Proteomes" id="UP000003053"/>
    </source>
</evidence>
<keyword evidence="2" id="KW-1185">Reference proteome</keyword>
<dbReference type="Proteomes" id="UP000003053">
    <property type="component" value="Unassembled WGS sequence"/>
</dbReference>
<proteinExistence type="predicted"/>
<reference evidence="1 2" key="1">
    <citation type="submission" date="2006-02" db="EMBL/GenBank/DDBJ databases">
        <authorList>
            <person name="Murray A."/>
            <person name="Staley J."/>
            <person name="Ferriera S."/>
            <person name="Johnson J."/>
            <person name="Kravitz S."/>
            <person name="Halpern A."/>
            <person name="Remington K."/>
            <person name="Beeson K."/>
            <person name="Tran B."/>
            <person name="Rogers Y.-H."/>
            <person name="Friedman R."/>
            <person name="Venter J.C."/>
        </authorList>
    </citation>
    <scope>NUCLEOTIDE SEQUENCE [LARGE SCALE GENOMIC DNA]</scope>
    <source>
        <strain evidence="1 2">23-P</strain>
    </source>
</reference>
<protein>
    <submittedName>
        <fullName evidence="1">Uncharacterized protein</fullName>
    </submittedName>
</protein>
<dbReference type="EMBL" id="AAOG01000001">
    <property type="protein sequence ID" value="EAR13751.1"/>
    <property type="molecule type" value="Genomic_DNA"/>
</dbReference>
<dbReference type="AlphaFoldDB" id="A4BXR0"/>
<accession>A4BXR0</accession>
<comment type="caution">
    <text evidence="1">The sequence shown here is derived from an EMBL/GenBank/DDBJ whole genome shotgun (WGS) entry which is preliminary data.</text>
</comment>
<evidence type="ECO:0000313" key="1">
    <source>
        <dbReference type="EMBL" id="EAR13751.1"/>
    </source>
</evidence>
<dbReference type="OrthoDB" id="676860at2"/>
<gene>
    <name evidence="1" type="ORF">PI23P_04617</name>
</gene>
<name>A4BXR0_9FLAO</name>
<dbReference type="HOGENOM" id="CLU_158551_0_0_10"/>
<dbReference type="RefSeq" id="WP_004569549.1">
    <property type="nucleotide sequence ID" value="NZ_CH724148.1"/>
</dbReference>
<organism evidence="1 2">
    <name type="scientific">Polaribacter irgensii 23-P</name>
    <dbReference type="NCBI Taxonomy" id="313594"/>
    <lineage>
        <taxon>Bacteria</taxon>
        <taxon>Pseudomonadati</taxon>
        <taxon>Bacteroidota</taxon>
        <taxon>Flavobacteriia</taxon>
        <taxon>Flavobacteriales</taxon>
        <taxon>Flavobacteriaceae</taxon>
    </lineage>
</organism>
<dbReference type="eggNOG" id="ENOG5032S88">
    <property type="taxonomic scope" value="Bacteria"/>
</dbReference>
<sequence length="133" mass="14972">MYNSKTIKIMVTVTEFNQRKSDDGREFFTLTIQGGVEIVKSVNGNSYITARTTSIPTTFNEMTCSSLIGKELPGQVVKVECESYEYLNKETGEMITLSHTYEYLEAEKQVVEQALRSEFTPFSLNGKSIMAQA</sequence>